<accession>A0A9X0CP16</accession>
<evidence type="ECO:0000313" key="1">
    <source>
        <dbReference type="EMBL" id="KAJ7365743.1"/>
    </source>
</evidence>
<reference evidence="1" key="1">
    <citation type="submission" date="2023-01" db="EMBL/GenBank/DDBJ databases">
        <title>Genome assembly of the deep-sea coral Lophelia pertusa.</title>
        <authorList>
            <person name="Herrera S."/>
            <person name="Cordes E."/>
        </authorList>
    </citation>
    <scope>NUCLEOTIDE SEQUENCE</scope>
    <source>
        <strain evidence="1">USNM1676648</strain>
        <tissue evidence="1">Polyp</tissue>
    </source>
</reference>
<dbReference type="GO" id="GO:0007268">
    <property type="term" value="P:chemical synaptic transmission"/>
    <property type="evidence" value="ECO:0007669"/>
    <property type="project" value="TreeGrafter"/>
</dbReference>
<dbReference type="GO" id="GO:0030425">
    <property type="term" value="C:dendrite"/>
    <property type="evidence" value="ECO:0007669"/>
    <property type="project" value="TreeGrafter"/>
</dbReference>
<dbReference type="Proteomes" id="UP001163046">
    <property type="component" value="Unassembled WGS sequence"/>
</dbReference>
<dbReference type="GO" id="GO:0008088">
    <property type="term" value="P:axo-dendritic transport"/>
    <property type="evidence" value="ECO:0007669"/>
    <property type="project" value="TreeGrafter"/>
</dbReference>
<dbReference type="GO" id="GO:0048489">
    <property type="term" value="P:synaptic vesicle transport"/>
    <property type="evidence" value="ECO:0007669"/>
    <property type="project" value="TreeGrafter"/>
</dbReference>
<comment type="caution">
    <text evidence="1">The sequence shown here is derived from an EMBL/GenBank/DDBJ whole genome shotgun (WGS) entry which is preliminary data.</text>
</comment>
<evidence type="ECO:0000313" key="2">
    <source>
        <dbReference type="Proteomes" id="UP001163046"/>
    </source>
</evidence>
<proteinExistence type="predicted"/>
<protein>
    <submittedName>
        <fullName evidence="1">Spastic paraplegia 11 (Autosomal recessive)</fullName>
    </submittedName>
</protein>
<dbReference type="GO" id="GO:0045202">
    <property type="term" value="C:synapse"/>
    <property type="evidence" value="ECO:0007669"/>
    <property type="project" value="TreeGrafter"/>
</dbReference>
<name>A0A9X0CP16_9CNID</name>
<dbReference type="GO" id="GO:0005737">
    <property type="term" value="C:cytoplasm"/>
    <property type="evidence" value="ECO:0007669"/>
    <property type="project" value="TreeGrafter"/>
</dbReference>
<sequence length="534" mass="60332">MLILDGVSVTPASFLLNFKPKKQNQNEGQPSDVSYGALCLFSFRTEEYVYHWLSEPSVIVQSCETVYPPLLLTSKSLAVPAFDISQDQLVHKVIMYENAGLADSLCFVNQWDHCTIPIHALEVALKLRQLDTVAFFLKNQDKAFTNRCAAIFTSSSSAVSSFSSPSLSECPIGTTDVEAVTEALVRAVNYNMQQQHYQHFTRQLAQMTLRYLHNLMEDGAMLLEGEDLQDSFSAAETGQVACTPFYQEIKSCLEFLTQSIVKLRCHLSNMPLVDTERFDSTDGGQVPFARTEMDEEDGFTEKWIRIKDEEVVEDAIVNRQICSAQTFFQSRKQAQMSTEQGDVQCDGSLLSFIEVGLKVVLQKLLHHDMDTVVTMLTNMGRDVLQQLHKICLYTLHRPLRDFLAMELESRDFLSTEEQNVVEFVNTLETMYSQLSFTEAKENLKNNDQKDSWRDLGLLRSSFNLGSTQILDTYIHTGNLAQAEVDKQNLSSGSSYVELPLTWVGSWDDLSRQRILAERMLTCKAGDSSALIHDV</sequence>
<dbReference type="EMBL" id="MU827302">
    <property type="protein sequence ID" value="KAJ7365743.1"/>
    <property type="molecule type" value="Genomic_DNA"/>
</dbReference>
<dbReference type="PANTHER" id="PTHR13650:SF0">
    <property type="entry name" value="SPATACSIN"/>
    <property type="match status" value="1"/>
</dbReference>
<organism evidence="1 2">
    <name type="scientific">Desmophyllum pertusum</name>
    <dbReference type="NCBI Taxonomy" id="174260"/>
    <lineage>
        <taxon>Eukaryota</taxon>
        <taxon>Metazoa</taxon>
        <taxon>Cnidaria</taxon>
        <taxon>Anthozoa</taxon>
        <taxon>Hexacorallia</taxon>
        <taxon>Scleractinia</taxon>
        <taxon>Caryophylliina</taxon>
        <taxon>Caryophylliidae</taxon>
        <taxon>Desmophyllum</taxon>
    </lineage>
</organism>
<keyword evidence="2" id="KW-1185">Reference proteome</keyword>
<dbReference type="OrthoDB" id="2018754at2759"/>
<gene>
    <name evidence="1" type="primary">SPG11_4</name>
    <name evidence="1" type="ORF">OS493_002459</name>
</gene>
<dbReference type="PANTHER" id="PTHR13650">
    <property type="entry name" value="SPATACSIN"/>
    <property type="match status" value="1"/>
</dbReference>
<dbReference type="AlphaFoldDB" id="A0A9X0CP16"/>
<dbReference type="InterPro" id="IPR028103">
    <property type="entry name" value="Spatacsin"/>
</dbReference>
<dbReference type="GO" id="GO:0030424">
    <property type="term" value="C:axon"/>
    <property type="evidence" value="ECO:0007669"/>
    <property type="project" value="TreeGrafter"/>
</dbReference>
<dbReference type="GO" id="GO:0007409">
    <property type="term" value="P:axonogenesis"/>
    <property type="evidence" value="ECO:0007669"/>
    <property type="project" value="TreeGrafter"/>
</dbReference>